<comment type="caution">
    <text evidence="2">The sequence shown here is derived from an EMBL/GenBank/DDBJ whole genome shotgun (WGS) entry which is preliminary data.</text>
</comment>
<accession>A0ABQ3M1B5</accession>
<dbReference type="RefSeq" id="WP_191296253.1">
    <property type="nucleotide sequence ID" value="NZ_BNAR01000001.1"/>
</dbReference>
<gene>
    <name evidence="2" type="ORF">GCM10017774_10590</name>
</gene>
<dbReference type="Gene3D" id="3.90.1150.200">
    <property type="match status" value="1"/>
</dbReference>
<proteinExistence type="predicted"/>
<evidence type="ECO:0000313" key="3">
    <source>
        <dbReference type="Proteomes" id="UP000605568"/>
    </source>
</evidence>
<dbReference type="InterPro" id="IPR014922">
    <property type="entry name" value="YdhG-like"/>
</dbReference>
<dbReference type="Pfam" id="PF08818">
    <property type="entry name" value="DUF1801"/>
    <property type="match status" value="1"/>
</dbReference>
<reference evidence="3" key="1">
    <citation type="journal article" date="2019" name="Int. J. Syst. Evol. Microbiol.">
        <title>The Global Catalogue of Microorganisms (GCM) 10K type strain sequencing project: providing services to taxonomists for standard genome sequencing and annotation.</title>
        <authorList>
            <consortium name="The Broad Institute Genomics Platform"/>
            <consortium name="The Broad Institute Genome Sequencing Center for Infectious Disease"/>
            <person name="Wu L."/>
            <person name="Ma J."/>
        </authorList>
    </citation>
    <scope>NUCLEOTIDE SEQUENCE [LARGE SCALE GENOMIC DNA]</scope>
    <source>
        <strain evidence="3">CGMCC 4.7367</strain>
    </source>
</reference>
<evidence type="ECO:0000259" key="1">
    <source>
        <dbReference type="Pfam" id="PF08818"/>
    </source>
</evidence>
<name>A0ABQ3M1B5_9PSEU</name>
<organism evidence="2 3">
    <name type="scientific">Lentzea cavernae</name>
    <dbReference type="NCBI Taxonomy" id="2020703"/>
    <lineage>
        <taxon>Bacteria</taxon>
        <taxon>Bacillati</taxon>
        <taxon>Actinomycetota</taxon>
        <taxon>Actinomycetes</taxon>
        <taxon>Pseudonocardiales</taxon>
        <taxon>Pseudonocardiaceae</taxon>
        <taxon>Lentzea</taxon>
    </lineage>
</organism>
<dbReference type="Proteomes" id="UP000605568">
    <property type="component" value="Unassembled WGS sequence"/>
</dbReference>
<feature type="domain" description="YdhG-like" evidence="1">
    <location>
        <begin position="16"/>
        <end position="109"/>
    </location>
</feature>
<evidence type="ECO:0000313" key="2">
    <source>
        <dbReference type="EMBL" id="GHH31302.1"/>
    </source>
</evidence>
<dbReference type="EMBL" id="BNAR01000001">
    <property type="protein sequence ID" value="GHH31302.1"/>
    <property type="molecule type" value="Genomic_DNA"/>
</dbReference>
<protein>
    <recommendedName>
        <fullName evidence="1">YdhG-like domain-containing protein</fullName>
    </recommendedName>
</protein>
<keyword evidence="3" id="KW-1185">Reference proteome</keyword>
<dbReference type="SUPFAM" id="SSF159888">
    <property type="entry name" value="YdhG-like"/>
    <property type="match status" value="1"/>
</dbReference>
<sequence length="113" mass="12420">MADVDDYFESLDAPARAAFERIRALAEEWAPDAEQGTSYGMAALRLKGKPLLGFKAAKDHLAVFPFSPAAVDVVRDRLAGFSLSKGTIRFTPDRPLPDDVVRDLVRQRMGEIG</sequence>